<dbReference type="PROSITE" id="PS51421">
    <property type="entry name" value="RAS"/>
    <property type="match status" value="1"/>
</dbReference>
<keyword evidence="3" id="KW-1185">Reference proteome</keyword>
<dbReference type="CDD" id="cd00154">
    <property type="entry name" value="Rab"/>
    <property type="match status" value="1"/>
</dbReference>
<dbReference type="STRING" id="1754191.A0A1Y1VFS9"/>
<dbReference type="Pfam" id="PF00071">
    <property type="entry name" value="Ras"/>
    <property type="match status" value="1"/>
</dbReference>
<dbReference type="FunFam" id="3.40.50.300:FF:001447">
    <property type="entry name" value="Ras-related protein Rab-1B"/>
    <property type="match status" value="1"/>
</dbReference>
<reference evidence="2 3" key="2">
    <citation type="submission" date="2016-08" db="EMBL/GenBank/DDBJ databases">
        <title>Pervasive Adenine N6-methylation of Active Genes in Fungi.</title>
        <authorList>
            <consortium name="DOE Joint Genome Institute"/>
            <person name="Mondo S.J."/>
            <person name="Dannebaum R.O."/>
            <person name="Kuo R.C."/>
            <person name="Labutti K."/>
            <person name="Haridas S."/>
            <person name="Kuo A."/>
            <person name="Salamov A."/>
            <person name="Ahrendt S.R."/>
            <person name="Lipzen A."/>
            <person name="Sullivan W."/>
            <person name="Andreopoulos W.B."/>
            <person name="Clum A."/>
            <person name="Lindquist E."/>
            <person name="Daum C."/>
            <person name="Ramamoorthy G.K."/>
            <person name="Gryganskyi A."/>
            <person name="Culley D."/>
            <person name="Magnuson J.K."/>
            <person name="James T.Y."/>
            <person name="O'Malley M.A."/>
            <person name="Stajich J.E."/>
            <person name="Spatafora J.W."/>
            <person name="Visel A."/>
            <person name="Grigoriev I.V."/>
        </authorList>
    </citation>
    <scope>NUCLEOTIDE SEQUENCE [LARGE SCALE GENOMIC DNA]</scope>
    <source>
        <strain evidence="3">finn</strain>
    </source>
</reference>
<dbReference type="InterPro" id="IPR027417">
    <property type="entry name" value="P-loop_NTPase"/>
</dbReference>
<dbReference type="Proteomes" id="UP000193719">
    <property type="component" value="Unassembled WGS sequence"/>
</dbReference>
<proteinExistence type="predicted"/>
<dbReference type="EMBL" id="MCFH01000009">
    <property type="protein sequence ID" value="ORX55276.1"/>
    <property type="molecule type" value="Genomic_DNA"/>
</dbReference>
<dbReference type="SMART" id="SM00175">
    <property type="entry name" value="RAB"/>
    <property type="match status" value="1"/>
</dbReference>
<gene>
    <name evidence="2" type="ORF">BCR36DRAFT_410216</name>
</gene>
<dbReference type="GO" id="GO:0005525">
    <property type="term" value="F:GTP binding"/>
    <property type="evidence" value="ECO:0007669"/>
    <property type="project" value="InterPro"/>
</dbReference>
<dbReference type="PROSITE" id="PS51419">
    <property type="entry name" value="RAB"/>
    <property type="match status" value="1"/>
</dbReference>
<sequence length="181" mass="20716">MVNEKFQEIISTREVIKLVVIGSCRSGKTCLVKRFIEDTYNQEYKQTLGAEISNKYVGEGQNKRTLEICCCGGHERYKCLLYQFYNDIDGAIICYDMLSKSSFEDSAFWYNEIKRVSPDAFTILVGTKNDDSDNIKIQISEAINQANIWGIPFMDVSSKTGINVNELFDTIIKNIKKDDEK</sequence>
<dbReference type="GO" id="GO:0003924">
    <property type="term" value="F:GTPase activity"/>
    <property type="evidence" value="ECO:0007669"/>
    <property type="project" value="InterPro"/>
</dbReference>
<organism evidence="2 3">
    <name type="scientific">Piromyces finnis</name>
    <dbReference type="NCBI Taxonomy" id="1754191"/>
    <lineage>
        <taxon>Eukaryota</taxon>
        <taxon>Fungi</taxon>
        <taxon>Fungi incertae sedis</taxon>
        <taxon>Chytridiomycota</taxon>
        <taxon>Chytridiomycota incertae sedis</taxon>
        <taxon>Neocallimastigomycetes</taxon>
        <taxon>Neocallimastigales</taxon>
        <taxon>Neocallimastigaceae</taxon>
        <taxon>Piromyces</taxon>
    </lineage>
</organism>
<name>A0A1Y1VFS9_9FUNG</name>
<evidence type="ECO:0000313" key="2">
    <source>
        <dbReference type="EMBL" id="ORX55276.1"/>
    </source>
</evidence>
<evidence type="ECO:0000256" key="1">
    <source>
        <dbReference type="ARBA" id="ARBA00022741"/>
    </source>
</evidence>
<dbReference type="PRINTS" id="PR00449">
    <property type="entry name" value="RASTRNSFRMNG"/>
</dbReference>
<keyword evidence="2" id="KW-0378">Hydrolase</keyword>
<dbReference type="SMART" id="SM00173">
    <property type="entry name" value="RAS"/>
    <property type="match status" value="1"/>
</dbReference>
<dbReference type="SUPFAM" id="SSF52540">
    <property type="entry name" value="P-loop containing nucleoside triphosphate hydrolases"/>
    <property type="match status" value="1"/>
</dbReference>
<dbReference type="NCBIfam" id="TIGR00231">
    <property type="entry name" value="small_GTP"/>
    <property type="match status" value="1"/>
</dbReference>
<evidence type="ECO:0000313" key="3">
    <source>
        <dbReference type="Proteomes" id="UP000193719"/>
    </source>
</evidence>
<dbReference type="Gene3D" id="3.40.50.300">
    <property type="entry name" value="P-loop containing nucleotide triphosphate hydrolases"/>
    <property type="match status" value="1"/>
</dbReference>
<protein>
    <submittedName>
        <fullName evidence="2">p-loop containing nucleoside triphosphate hydrolase protein</fullName>
    </submittedName>
</protein>
<keyword evidence="1" id="KW-0547">Nucleotide-binding</keyword>
<reference evidence="2 3" key="1">
    <citation type="submission" date="2016-08" db="EMBL/GenBank/DDBJ databases">
        <title>Genomes of anaerobic fungi encode conserved fungal cellulosomes for biomass hydrolysis.</title>
        <authorList>
            <consortium name="DOE Joint Genome Institute"/>
            <person name="Haitjema C.H."/>
            <person name="Gilmore S.P."/>
            <person name="Henske J.K."/>
            <person name="Solomon K.V."/>
            <person name="De Groot R."/>
            <person name="Kuo A."/>
            <person name="Mondo S.J."/>
            <person name="Salamov A.A."/>
            <person name="Labutti K."/>
            <person name="Zhao Z."/>
            <person name="Chiniquy J."/>
            <person name="Barry K."/>
            <person name="Brewer H.M."/>
            <person name="Purvine S.O."/>
            <person name="Wright A.T."/>
            <person name="Boxma B."/>
            <person name="Van Alen T."/>
            <person name="Hackstein J.H."/>
            <person name="Baker S.E."/>
            <person name="Grigoriev I.V."/>
            <person name="O'Malley M.A."/>
        </authorList>
    </citation>
    <scope>NUCLEOTIDE SEQUENCE [LARGE SCALE GENOMIC DNA]</scope>
    <source>
        <strain evidence="3">finn</strain>
    </source>
</reference>
<dbReference type="PANTHER" id="PTHR47978">
    <property type="match status" value="1"/>
</dbReference>
<accession>A0A1Y1VFS9</accession>
<dbReference type="AlphaFoldDB" id="A0A1Y1VFS9"/>
<dbReference type="OrthoDB" id="26525at2759"/>
<dbReference type="InterPro" id="IPR005225">
    <property type="entry name" value="Small_GTP-bd"/>
</dbReference>
<dbReference type="InterPro" id="IPR001806">
    <property type="entry name" value="Small_GTPase"/>
</dbReference>
<dbReference type="SMART" id="SM00174">
    <property type="entry name" value="RHO"/>
    <property type="match status" value="1"/>
</dbReference>
<comment type="caution">
    <text evidence="2">The sequence shown here is derived from an EMBL/GenBank/DDBJ whole genome shotgun (WGS) entry which is preliminary data.</text>
</comment>